<evidence type="ECO:0000259" key="1">
    <source>
        <dbReference type="Pfam" id="PF13460"/>
    </source>
</evidence>
<accession>A0A1K1MVZ6</accession>
<dbReference type="AlphaFoldDB" id="A0A1K1MVZ6"/>
<dbReference type="GO" id="GO:0016646">
    <property type="term" value="F:oxidoreductase activity, acting on the CH-NH group of donors, NAD or NADP as acceptor"/>
    <property type="evidence" value="ECO:0007669"/>
    <property type="project" value="TreeGrafter"/>
</dbReference>
<dbReference type="Pfam" id="PF13460">
    <property type="entry name" value="NAD_binding_10"/>
    <property type="match status" value="1"/>
</dbReference>
<gene>
    <name evidence="2" type="ORF">SAMN02927921_00797</name>
</gene>
<dbReference type="STRING" id="1150368.SAMN02927921_00797"/>
<sequence>MKVALIGATGFVGSNILKELSARGHKITAIARNPEKSEVSGAHITPVSVDVMDTPALAKVLEGHDAVVSAFNPGWTNPNIHDDFLKGARAIQEAVKRSGVSRFIVIGGGGSLYIKPGLQVVDTPEFPEEIKPGADAARKYLEDIREEKTLDWAFFSPALEMHQGIKTGRTGTYRQGLESPVFDKDGRSVLSGEDVGVVIADELEKPKHHRERFTAAY</sequence>
<feature type="domain" description="NAD(P)-binding" evidence="1">
    <location>
        <begin position="7"/>
        <end position="206"/>
    </location>
</feature>
<dbReference type="RefSeq" id="WP_072316067.1">
    <property type="nucleotide sequence ID" value="NZ_FPJE01000003.1"/>
</dbReference>
<dbReference type="PANTHER" id="PTHR43355">
    <property type="entry name" value="FLAVIN REDUCTASE (NADPH)"/>
    <property type="match status" value="1"/>
</dbReference>
<dbReference type="Proteomes" id="UP000182248">
    <property type="component" value="Unassembled WGS sequence"/>
</dbReference>
<dbReference type="InterPro" id="IPR051606">
    <property type="entry name" value="Polyketide_Oxido-like"/>
</dbReference>
<evidence type="ECO:0000313" key="3">
    <source>
        <dbReference type="Proteomes" id="UP000182248"/>
    </source>
</evidence>
<evidence type="ECO:0000313" key="2">
    <source>
        <dbReference type="EMBL" id="SFW26150.1"/>
    </source>
</evidence>
<dbReference type="PANTHER" id="PTHR43355:SF2">
    <property type="entry name" value="FLAVIN REDUCTASE (NADPH)"/>
    <property type="match status" value="1"/>
</dbReference>
<protein>
    <recommendedName>
        <fullName evidence="1">NAD(P)-binding domain-containing protein</fullName>
    </recommendedName>
</protein>
<dbReference type="OrthoDB" id="9785372at2"/>
<organism evidence="2 3">
    <name type="scientific">Sinomicrobium oceani</name>
    <dbReference type="NCBI Taxonomy" id="1150368"/>
    <lineage>
        <taxon>Bacteria</taxon>
        <taxon>Pseudomonadati</taxon>
        <taxon>Bacteroidota</taxon>
        <taxon>Flavobacteriia</taxon>
        <taxon>Flavobacteriales</taxon>
        <taxon>Flavobacteriaceae</taxon>
        <taxon>Sinomicrobium</taxon>
    </lineage>
</organism>
<name>A0A1K1MVZ6_9FLAO</name>
<dbReference type="CDD" id="cd05244">
    <property type="entry name" value="BVR-B_like_SDR_a"/>
    <property type="match status" value="1"/>
</dbReference>
<dbReference type="SUPFAM" id="SSF51735">
    <property type="entry name" value="NAD(P)-binding Rossmann-fold domains"/>
    <property type="match status" value="1"/>
</dbReference>
<dbReference type="EMBL" id="FPJE01000003">
    <property type="protein sequence ID" value="SFW26150.1"/>
    <property type="molecule type" value="Genomic_DNA"/>
</dbReference>
<reference evidence="2 3" key="1">
    <citation type="submission" date="2016-11" db="EMBL/GenBank/DDBJ databases">
        <authorList>
            <person name="Jaros S."/>
            <person name="Januszkiewicz K."/>
            <person name="Wedrychowicz H."/>
        </authorList>
    </citation>
    <scope>NUCLEOTIDE SEQUENCE [LARGE SCALE GENOMIC DNA]</scope>
    <source>
        <strain evidence="2 3">CGMCC 1.12145</strain>
    </source>
</reference>
<dbReference type="Gene3D" id="3.40.50.720">
    <property type="entry name" value="NAD(P)-binding Rossmann-like Domain"/>
    <property type="match status" value="1"/>
</dbReference>
<proteinExistence type="predicted"/>
<dbReference type="InterPro" id="IPR016040">
    <property type="entry name" value="NAD(P)-bd_dom"/>
</dbReference>
<dbReference type="InterPro" id="IPR036291">
    <property type="entry name" value="NAD(P)-bd_dom_sf"/>
</dbReference>
<keyword evidence="3" id="KW-1185">Reference proteome</keyword>